<dbReference type="EMBL" id="MU005814">
    <property type="protein sequence ID" value="KAF2702539.1"/>
    <property type="molecule type" value="Genomic_DNA"/>
</dbReference>
<dbReference type="AlphaFoldDB" id="A0A6G1JPJ2"/>
<feature type="region of interest" description="Disordered" evidence="1">
    <location>
        <begin position="51"/>
        <end position="76"/>
    </location>
</feature>
<name>A0A6G1JPJ2_9PLEO</name>
<evidence type="ECO:0000313" key="3">
    <source>
        <dbReference type="Proteomes" id="UP000799428"/>
    </source>
</evidence>
<gene>
    <name evidence="2" type="ORF">K504DRAFT_245461</name>
</gene>
<reference evidence="2" key="1">
    <citation type="journal article" date="2020" name="Stud. Mycol.">
        <title>101 Dothideomycetes genomes: a test case for predicting lifestyles and emergence of pathogens.</title>
        <authorList>
            <person name="Haridas S."/>
            <person name="Albert R."/>
            <person name="Binder M."/>
            <person name="Bloem J."/>
            <person name="Labutti K."/>
            <person name="Salamov A."/>
            <person name="Andreopoulos B."/>
            <person name="Baker S."/>
            <person name="Barry K."/>
            <person name="Bills G."/>
            <person name="Bluhm B."/>
            <person name="Cannon C."/>
            <person name="Castanera R."/>
            <person name="Culley D."/>
            <person name="Daum C."/>
            <person name="Ezra D."/>
            <person name="Gonzalez J."/>
            <person name="Henrissat B."/>
            <person name="Kuo A."/>
            <person name="Liang C."/>
            <person name="Lipzen A."/>
            <person name="Lutzoni F."/>
            <person name="Magnuson J."/>
            <person name="Mondo S."/>
            <person name="Nolan M."/>
            <person name="Ohm R."/>
            <person name="Pangilinan J."/>
            <person name="Park H.-J."/>
            <person name="Ramirez L."/>
            <person name="Alfaro M."/>
            <person name="Sun H."/>
            <person name="Tritt A."/>
            <person name="Yoshinaga Y."/>
            <person name="Zwiers L.-H."/>
            <person name="Turgeon B."/>
            <person name="Goodwin S."/>
            <person name="Spatafora J."/>
            <person name="Crous P."/>
            <person name="Grigoriev I."/>
        </authorList>
    </citation>
    <scope>NUCLEOTIDE SEQUENCE</scope>
    <source>
        <strain evidence="2">CBS 279.74</strain>
    </source>
</reference>
<evidence type="ECO:0000313" key="2">
    <source>
        <dbReference type="EMBL" id="KAF2702539.1"/>
    </source>
</evidence>
<keyword evidence="3" id="KW-1185">Reference proteome</keyword>
<evidence type="ECO:0000256" key="1">
    <source>
        <dbReference type="SAM" id="MobiDB-lite"/>
    </source>
</evidence>
<dbReference type="Proteomes" id="UP000799428">
    <property type="component" value="Unassembled WGS sequence"/>
</dbReference>
<organism evidence="2 3">
    <name type="scientific">Pleomassaria siparia CBS 279.74</name>
    <dbReference type="NCBI Taxonomy" id="1314801"/>
    <lineage>
        <taxon>Eukaryota</taxon>
        <taxon>Fungi</taxon>
        <taxon>Dikarya</taxon>
        <taxon>Ascomycota</taxon>
        <taxon>Pezizomycotina</taxon>
        <taxon>Dothideomycetes</taxon>
        <taxon>Pleosporomycetidae</taxon>
        <taxon>Pleosporales</taxon>
        <taxon>Pleomassariaceae</taxon>
        <taxon>Pleomassaria</taxon>
    </lineage>
</organism>
<accession>A0A6G1JPJ2</accession>
<protein>
    <submittedName>
        <fullName evidence="2">Uncharacterized protein</fullName>
    </submittedName>
</protein>
<sequence length="76" mass="8505">MPASTYCGWCIIPLPTSLPVHVPILFHHQANSQAISCLSLTQLRRAWLPPKARRKQRRTALPASCLVSPRPTLPPR</sequence>
<proteinExistence type="predicted"/>